<protein>
    <submittedName>
        <fullName evidence="1">Uncharacterized protein</fullName>
    </submittedName>
</protein>
<reference evidence="1 2" key="1">
    <citation type="submission" date="2019-03" db="EMBL/GenBank/DDBJ databases">
        <title>Single cell metagenomics reveals metabolic interactions within the superorganism composed of flagellate Streblomastix strix and complex community of Bacteroidetes bacteria on its surface.</title>
        <authorList>
            <person name="Treitli S.C."/>
            <person name="Kolisko M."/>
            <person name="Husnik F."/>
            <person name="Keeling P."/>
            <person name="Hampl V."/>
        </authorList>
    </citation>
    <scope>NUCLEOTIDE SEQUENCE [LARGE SCALE GENOMIC DNA]</scope>
    <source>
        <strain evidence="1">ST1C</strain>
    </source>
</reference>
<dbReference type="EMBL" id="SNRW01018456">
    <property type="protein sequence ID" value="KAA6367320.1"/>
    <property type="molecule type" value="Genomic_DNA"/>
</dbReference>
<dbReference type="Proteomes" id="UP000324800">
    <property type="component" value="Unassembled WGS sequence"/>
</dbReference>
<evidence type="ECO:0000313" key="2">
    <source>
        <dbReference type="Proteomes" id="UP000324800"/>
    </source>
</evidence>
<gene>
    <name evidence="1" type="ORF">EZS28_037153</name>
</gene>
<evidence type="ECO:0000313" key="1">
    <source>
        <dbReference type="EMBL" id="KAA6367320.1"/>
    </source>
</evidence>
<dbReference type="AlphaFoldDB" id="A0A5J4UAU2"/>
<organism evidence="1 2">
    <name type="scientific">Streblomastix strix</name>
    <dbReference type="NCBI Taxonomy" id="222440"/>
    <lineage>
        <taxon>Eukaryota</taxon>
        <taxon>Metamonada</taxon>
        <taxon>Preaxostyla</taxon>
        <taxon>Oxymonadida</taxon>
        <taxon>Streblomastigidae</taxon>
        <taxon>Streblomastix</taxon>
    </lineage>
</organism>
<accession>A0A5J4UAU2</accession>
<name>A0A5J4UAU2_9EUKA</name>
<proteinExistence type="predicted"/>
<sequence length="519" mass="58214">MKSPTIPEVEPQFEKEIDPFQQPFQQQFQQPFQQPFQQQVISCDTPTMSARRRSSIFEETLTSDLSMCRWLLDIISENDHLVKESEHFVLSENQLIRVVASTFDTPESQIQLSIEDEAYSGRFCNNLTQTLNEILIGNVNVLKLDVEKIQDDALLLLKVDKLELIDAYNRTEAEALFDDKLNISDKIDAYSKTEDDALLFLKADKSELIDAYSKKEDDELLALKLNISNQIDAYNKTEADALLDDKQNISDQIDELSKTENDALMLLNANKTELDNYDDLSSTQTIIGQKQFGIINVSNISKYNKNDASILLAGGGDMLVSSLLSQPQLQEVRDIASGKSKGYVFATTQEMNTQLNDQENWDGTGRRELDTELSDMNNVITILGTATGGGNAIIDLSIEGNTLTHAKNTSFITTGNDQSIIGKKTFTCIIISNGIQYSRYNNNSVFLADGGIKARQNINASVDLSNYYSKSQTYSQTETNNMLNNKLNISDQIEVYTKGEDDAKSLKVDKTQLIDTYTK</sequence>
<comment type="caution">
    <text evidence="1">The sequence shown here is derived from an EMBL/GenBank/DDBJ whole genome shotgun (WGS) entry which is preliminary data.</text>
</comment>